<dbReference type="EMBL" id="DSGB01000005">
    <property type="protein sequence ID" value="HER96353.1"/>
    <property type="molecule type" value="Genomic_DNA"/>
</dbReference>
<protein>
    <submittedName>
        <fullName evidence="1">Uncharacterized protein</fullName>
    </submittedName>
</protein>
<accession>A0A7V2F6W9</accession>
<organism evidence="1">
    <name type="scientific">Rhodothermus marinus</name>
    <name type="common">Rhodothermus obamensis</name>
    <dbReference type="NCBI Taxonomy" id="29549"/>
    <lineage>
        <taxon>Bacteria</taxon>
        <taxon>Pseudomonadati</taxon>
        <taxon>Rhodothermota</taxon>
        <taxon>Rhodothermia</taxon>
        <taxon>Rhodothermales</taxon>
        <taxon>Rhodothermaceae</taxon>
        <taxon>Rhodothermus</taxon>
    </lineage>
</organism>
<dbReference type="PROSITE" id="PS51257">
    <property type="entry name" value="PROKAR_LIPOPROTEIN"/>
    <property type="match status" value="1"/>
</dbReference>
<name>A0A7V2F6W9_RHOMR</name>
<proteinExistence type="predicted"/>
<sequence length="384" mass="41672">MQTFRWSLYGLLFLAFGILGGCDDPSAVGIGLIDDQGLPKVVRLPADSLLEAPLADRTGNTTHLLAGHVEDPLLGTHVALGFVDFSMTTRPDTTIRSVILELPRAYRYGDTLATLTLALHDMPEEWPQFSVPADTTLPLGPQIRTFTLTATDTLVRVELPANWIAANDTTLRSPTFATSFHGFALTPVEGNAVWGFRAAGARLVVITATDTLQLSASKWLTTLRQETPPQLPADRLLLQDGSGTVVRLRFPFTADSVRHAGLHAAVLEVPLDTLTLRQTPLHFFRPIPPVVRLVGVDAEGNIPFSSLGNPRLQATAIPAQGRLRFQLTGTALQTLQRMLMGETPIAYLQLDFPTTDNTLGAVLLYRNPATARPTLILTLTPPTP</sequence>
<gene>
    <name evidence="1" type="ORF">ENO59_07530</name>
</gene>
<comment type="caution">
    <text evidence="1">The sequence shown here is derived from an EMBL/GenBank/DDBJ whole genome shotgun (WGS) entry which is preliminary data.</text>
</comment>
<reference evidence="1" key="1">
    <citation type="journal article" date="2020" name="mSystems">
        <title>Genome- and Community-Level Interaction Insights into Carbon Utilization and Element Cycling Functions of Hydrothermarchaeota in Hydrothermal Sediment.</title>
        <authorList>
            <person name="Zhou Z."/>
            <person name="Liu Y."/>
            <person name="Xu W."/>
            <person name="Pan J."/>
            <person name="Luo Z.H."/>
            <person name="Li M."/>
        </authorList>
    </citation>
    <scope>NUCLEOTIDE SEQUENCE [LARGE SCALE GENOMIC DNA]</scope>
    <source>
        <strain evidence="1">SpSt-143</strain>
    </source>
</reference>
<evidence type="ECO:0000313" key="1">
    <source>
        <dbReference type="EMBL" id="HER96353.1"/>
    </source>
</evidence>
<dbReference type="AlphaFoldDB" id="A0A7V2F6W9"/>